<dbReference type="InterPro" id="IPR001005">
    <property type="entry name" value="SANT/Myb"/>
</dbReference>
<sequence>MDPNASHPYHTPCPTGPHALSLWNFSSSPGWTDEEARRLRLCLMAYGVGRWSQIAQSGHLPGKTISQLNLQTQRVLGQQSLAEFTGLRVDPAEVFVGNRERIERGARTKMGIVVNDGPNPSREVVMKRLRENRARFELAPERVCQAEAELCALARAQQLQEAAAALHRLPADIQTRARQALEQQWRAAVDTSDGSPARPQWVQRTKSGLVQLAPLSERQHMDDTAKRQYRRELQHMLQALQAASRNLLPIDKENASEGRVATRDGDGNADKRPRLEWNGCTTPTT</sequence>
<feature type="domain" description="Myb-like" evidence="2">
    <location>
        <begin position="31"/>
        <end position="76"/>
    </location>
</feature>
<feature type="compositionally biased region" description="Basic and acidic residues" evidence="1">
    <location>
        <begin position="250"/>
        <end position="275"/>
    </location>
</feature>
<dbReference type="EMBL" id="JANCYW010000011">
    <property type="protein sequence ID" value="KAK4537096.1"/>
    <property type="molecule type" value="Genomic_DNA"/>
</dbReference>
<name>A0AAV9IY74_CYACA</name>
<dbReference type="SUPFAM" id="SSF46689">
    <property type="entry name" value="Homeodomain-like"/>
    <property type="match status" value="1"/>
</dbReference>
<evidence type="ECO:0000313" key="3">
    <source>
        <dbReference type="EMBL" id="KAK4537096.1"/>
    </source>
</evidence>
<organism evidence="3 4">
    <name type="scientific">Cyanidium caldarium</name>
    <name type="common">Red alga</name>
    <dbReference type="NCBI Taxonomy" id="2771"/>
    <lineage>
        <taxon>Eukaryota</taxon>
        <taxon>Rhodophyta</taxon>
        <taxon>Bangiophyceae</taxon>
        <taxon>Cyanidiales</taxon>
        <taxon>Cyanidiaceae</taxon>
        <taxon>Cyanidium</taxon>
    </lineage>
</organism>
<dbReference type="AlphaFoldDB" id="A0AAV9IY74"/>
<dbReference type="PANTHER" id="PTHR41733:SF1">
    <property type="entry name" value="CHROMOSOME UNDETERMINED SCAFFOLD_30, WHOLE GENOME SHOTGUN SEQUENCE"/>
    <property type="match status" value="1"/>
</dbReference>
<accession>A0AAV9IY74</accession>
<dbReference type="Gene3D" id="1.10.10.60">
    <property type="entry name" value="Homeodomain-like"/>
    <property type="match status" value="1"/>
</dbReference>
<evidence type="ECO:0000259" key="2">
    <source>
        <dbReference type="PROSITE" id="PS50090"/>
    </source>
</evidence>
<gene>
    <name evidence="3" type="ORF">CDCA_CDCA11G3121</name>
</gene>
<dbReference type="InterPro" id="IPR009057">
    <property type="entry name" value="Homeodomain-like_sf"/>
</dbReference>
<proteinExistence type="predicted"/>
<evidence type="ECO:0000313" key="4">
    <source>
        <dbReference type="Proteomes" id="UP001301350"/>
    </source>
</evidence>
<feature type="region of interest" description="Disordered" evidence="1">
    <location>
        <begin position="248"/>
        <end position="285"/>
    </location>
</feature>
<comment type="caution">
    <text evidence="3">The sequence shown here is derived from an EMBL/GenBank/DDBJ whole genome shotgun (WGS) entry which is preliminary data.</text>
</comment>
<dbReference type="Pfam" id="PF00249">
    <property type="entry name" value="Myb_DNA-binding"/>
    <property type="match status" value="1"/>
</dbReference>
<dbReference type="PROSITE" id="PS50090">
    <property type="entry name" value="MYB_LIKE"/>
    <property type="match status" value="1"/>
</dbReference>
<dbReference type="PANTHER" id="PTHR41733">
    <property type="entry name" value="UBIQUITIN-ASSOCIATED/TRANSLATION ELONGATION FACTOR EF1B, N-TERMINAL, EUKARYOTE"/>
    <property type="match status" value="1"/>
</dbReference>
<evidence type="ECO:0000256" key="1">
    <source>
        <dbReference type="SAM" id="MobiDB-lite"/>
    </source>
</evidence>
<reference evidence="3 4" key="1">
    <citation type="submission" date="2022-07" db="EMBL/GenBank/DDBJ databases">
        <title>Genome-wide signatures of adaptation to extreme environments.</title>
        <authorList>
            <person name="Cho C.H."/>
            <person name="Yoon H.S."/>
        </authorList>
    </citation>
    <scope>NUCLEOTIDE SEQUENCE [LARGE SCALE GENOMIC DNA]</scope>
    <source>
        <strain evidence="3 4">DBV 063 E5</strain>
    </source>
</reference>
<dbReference type="CDD" id="cd00167">
    <property type="entry name" value="SANT"/>
    <property type="match status" value="1"/>
</dbReference>
<dbReference type="Proteomes" id="UP001301350">
    <property type="component" value="Unassembled WGS sequence"/>
</dbReference>
<protein>
    <recommendedName>
        <fullName evidence="2">Myb-like domain-containing protein</fullName>
    </recommendedName>
</protein>
<keyword evidence="4" id="KW-1185">Reference proteome</keyword>